<dbReference type="InterPro" id="IPR016185">
    <property type="entry name" value="PreATP-grasp_dom_sf"/>
</dbReference>
<keyword evidence="3 10" id="KW-0963">Cytoplasm</keyword>
<keyword evidence="4 10" id="KW-0436">Ligase</keyword>
<evidence type="ECO:0000256" key="10">
    <source>
        <dbReference type="HAMAP-Rule" id="MF_00047"/>
    </source>
</evidence>
<dbReference type="InterPro" id="IPR011095">
    <property type="entry name" value="Dala_Dala_lig_C"/>
</dbReference>
<evidence type="ECO:0000256" key="8">
    <source>
        <dbReference type="ARBA" id="ARBA00022984"/>
    </source>
</evidence>
<evidence type="ECO:0000256" key="3">
    <source>
        <dbReference type="ARBA" id="ARBA00022490"/>
    </source>
</evidence>
<dbReference type="Gene3D" id="3.30.470.20">
    <property type="entry name" value="ATP-grasp fold, B domain"/>
    <property type="match status" value="1"/>
</dbReference>
<dbReference type="InterPro" id="IPR013815">
    <property type="entry name" value="ATP_grasp_subdomain_1"/>
</dbReference>
<dbReference type="HAMAP" id="MF_00047">
    <property type="entry name" value="Dala_Dala_lig"/>
    <property type="match status" value="1"/>
</dbReference>
<comment type="subcellular location">
    <subcellularLocation>
        <location evidence="1 10">Cytoplasm</location>
    </subcellularLocation>
</comment>
<evidence type="ECO:0000313" key="14">
    <source>
        <dbReference type="Proteomes" id="UP001056079"/>
    </source>
</evidence>
<evidence type="ECO:0000256" key="5">
    <source>
        <dbReference type="ARBA" id="ARBA00022741"/>
    </source>
</evidence>
<evidence type="ECO:0000313" key="13">
    <source>
        <dbReference type="EMBL" id="USC47126.1"/>
    </source>
</evidence>
<keyword evidence="7 10" id="KW-0133">Cell shape</keyword>
<evidence type="ECO:0000256" key="11">
    <source>
        <dbReference type="PROSITE-ProRule" id="PRU00409"/>
    </source>
</evidence>
<dbReference type="GO" id="GO:0008716">
    <property type="term" value="F:D-alanine-D-alanine ligase activity"/>
    <property type="evidence" value="ECO:0007669"/>
    <property type="project" value="UniProtKB-EC"/>
</dbReference>
<dbReference type="InterPro" id="IPR000291">
    <property type="entry name" value="D-Ala_lig_Van_CS"/>
</dbReference>
<proteinExistence type="inferred from homology"/>
<dbReference type="Gene3D" id="3.30.1490.20">
    <property type="entry name" value="ATP-grasp fold, A domain"/>
    <property type="match status" value="1"/>
</dbReference>
<protein>
    <recommendedName>
        <fullName evidence="10">D-alanine--D-alanine ligase</fullName>
        <ecNumber evidence="10">6.3.2.4</ecNumber>
    </recommendedName>
    <alternativeName>
        <fullName evidence="10">D-Ala-D-Ala ligase</fullName>
    </alternativeName>
    <alternativeName>
        <fullName evidence="10">D-alanylalanine synthetase</fullName>
    </alternativeName>
</protein>
<dbReference type="PIRSF" id="PIRSF039102">
    <property type="entry name" value="Ddl/VanB"/>
    <property type="match status" value="1"/>
</dbReference>
<accession>A0ABY4US92</accession>
<evidence type="ECO:0000256" key="2">
    <source>
        <dbReference type="ARBA" id="ARBA00010871"/>
    </source>
</evidence>
<dbReference type="SUPFAM" id="SSF52440">
    <property type="entry name" value="PreATP-grasp domain"/>
    <property type="match status" value="1"/>
</dbReference>
<sequence length="320" mass="33971">MVSDLSKSQLVGVLYGGDSPERAGSLASGKTAADALVSEGFNTLLIDTAEPQAIESIQKIDVALIALHGPGGEDGKIQGLLEILGVPYTGSGVLASAVGMHKPTFKQLISSHGLDTPKWITLDPSLTSDEMSKVVESHVGWPVFIKPSAGGGSLGAGIGRSPSDFAHMLADLNRQDYLEYLVEEYVPGRPCSVGVIETSGRPEALPVHDVETDREFYDYAAKHDPSKRIENCPSILPKDVTERLQEEAVRIHMLTGAHGVSRVDFIVDDNGRSVILEINTVPGLSDMGNLATMAKAAGMSYPALVTAVLKTAFNRSGHGW</sequence>
<dbReference type="Pfam" id="PF01820">
    <property type="entry name" value="Dala_Dala_lig_N"/>
    <property type="match status" value="1"/>
</dbReference>
<dbReference type="InterPro" id="IPR011127">
    <property type="entry name" value="Dala_Dala_lig_N"/>
</dbReference>
<dbReference type="InterPro" id="IPR005905">
    <property type="entry name" value="D_ala_D_ala"/>
</dbReference>
<evidence type="ECO:0000256" key="9">
    <source>
        <dbReference type="ARBA" id="ARBA00023316"/>
    </source>
</evidence>
<comment type="function">
    <text evidence="10">Cell wall formation.</text>
</comment>
<dbReference type="InterPro" id="IPR011761">
    <property type="entry name" value="ATP-grasp"/>
</dbReference>
<keyword evidence="9 10" id="KW-0961">Cell wall biogenesis/degradation</keyword>
<evidence type="ECO:0000259" key="12">
    <source>
        <dbReference type="PROSITE" id="PS50975"/>
    </source>
</evidence>
<name>A0ABY4US92_STRFL</name>
<comment type="similarity">
    <text evidence="2 10">Belongs to the D-alanine--D-alanine ligase family.</text>
</comment>
<evidence type="ECO:0000256" key="7">
    <source>
        <dbReference type="ARBA" id="ARBA00022960"/>
    </source>
</evidence>
<dbReference type="EMBL" id="CP098609">
    <property type="protein sequence ID" value="USC47126.1"/>
    <property type="molecule type" value="Genomic_DNA"/>
</dbReference>
<dbReference type="Pfam" id="PF07478">
    <property type="entry name" value="Dala_Dala_lig_C"/>
    <property type="match status" value="1"/>
</dbReference>
<evidence type="ECO:0000256" key="4">
    <source>
        <dbReference type="ARBA" id="ARBA00022598"/>
    </source>
</evidence>
<dbReference type="PROSITE" id="PS00843">
    <property type="entry name" value="DALA_DALA_LIGASE_1"/>
    <property type="match status" value="1"/>
</dbReference>
<dbReference type="SUPFAM" id="SSF56059">
    <property type="entry name" value="Glutathione synthetase ATP-binding domain-like"/>
    <property type="match status" value="1"/>
</dbReference>
<evidence type="ECO:0000256" key="6">
    <source>
        <dbReference type="ARBA" id="ARBA00022840"/>
    </source>
</evidence>
<dbReference type="EC" id="6.3.2.4" evidence="10"/>
<evidence type="ECO:0000256" key="1">
    <source>
        <dbReference type="ARBA" id="ARBA00004496"/>
    </source>
</evidence>
<comment type="catalytic activity">
    <reaction evidence="10">
        <text>2 D-alanine + ATP = D-alanyl-D-alanine + ADP + phosphate + H(+)</text>
        <dbReference type="Rhea" id="RHEA:11224"/>
        <dbReference type="ChEBI" id="CHEBI:15378"/>
        <dbReference type="ChEBI" id="CHEBI:30616"/>
        <dbReference type="ChEBI" id="CHEBI:43474"/>
        <dbReference type="ChEBI" id="CHEBI:57416"/>
        <dbReference type="ChEBI" id="CHEBI:57822"/>
        <dbReference type="ChEBI" id="CHEBI:456216"/>
        <dbReference type="EC" id="6.3.2.4"/>
    </reaction>
</comment>
<gene>
    <name evidence="10" type="primary">ddl</name>
    <name evidence="13" type="ORF">K7395_10410</name>
</gene>
<dbReference type="RefSeq" id="WP_006127454.1">
    <property type="nucleotide sequence ID" value="NZ_CP098609.1"/>
</dbReference>
<dbReference type="Proteomes" id="UP001056079">
    <property type="component" value="Chromosome"/>
</dbReference>
<dbReference type="PROSITE" id="PS50975">
    <property type="entry name" value="ATP_GRASP"/>
    <property type="match status" value="1"/>
</dbReference>
<keyword evidence="5 11" id="KW-0547">Nucleotide-binding</keyword>
<keyword evidence="14" id="KW-1185">Reference proteome</keyword>
<organism evidence="13 14">
    <name type="scientific">Streptomyces filamentosus</name>
    <name type="common">Streptomyces roseosporus</name>
    <dbReference type="NCBI Taxonomy" id="67294"/>
    <lineage>
        <taxon>Bacteria</taxon>
        <taxon>Bacillati</taxon>
        <taxon>Actinomycetota</taxon>
        <taxon>Actinomycetes</taxon>
        <taxon>Kitasatosporales</taxon>
        <taxon>Streptomycetaceae</taxon>
        <taxon>Streptomyces</taxon>
    </lineage>
</organism>
<dbReference type="NCBIfam" id="NF002378">
    <property type="entry name" value="PRK01372.1"/>
    <property type="match status" value="1"/>
</dbReference>
<dbReference type="PANTHER" id="PTHR23132">
    <property type="entry name" value="D-ALANINE--D-ALANINE LIGASE"/>
    <property type="match status" value="1"/>
</dbReference>
<keyword evidence="6 11" id="KW-0067">ATP-binding</keyword>
<feature type="domain" description="ATP-grasp" evidence="12">
    <location>
        <begin position="106"/>
        <end position="310"/>
    </location>
</feature>
<comment type="pathway">
    <text evidence="10">Cell wall biogenesis; peptidoglycan biosynthesis.</text>
</comment>
<reference evidence="13" key="1">
    <citation type="submission" date="2021-08" db="EMBL/GenBank/DDBJ databases">
        <title>DNA methylation of m4C regulates biosynthesis of daptomycin in Streptomyces roseosporus L30.</title>
        <authorList>
            <person name="Fang J.-L."/>
        </authorList>
    </citation>
    <scope>NUCLEOTIDE SEQUENCE</scope>
    <source>
        <strain evidence="13">L30</strain>
    </source>
</reference>
<keyword evidence="8 10" id="KW-0573">Peptidoglycan synthesis</keyword>
<dbReference type="PANTHER" id="PTHR23132:SF23">
    <property type="entry name" value="D-ALANINE--D-ALANINE LIGASE B"/>
    <property type="match status" value="1"/>
</dbReference>
<dbReference type="Gene3D" id="3.40.50.20">
    <property type="match status" value="1"/>
</dbReference>
<dbReference type="PROSITE" id="PS00844">
    <property type="entry name" value="DALA_DALA_LIGASE_2"/>
    <property type="match status" value="1"/>
</dbReference>